<evidence type="ECO:0000313" key="2">
    <source>
        <dbReference type="EMBL" id="SVD41126.1"/>
    </source>
</evidence>
<reference evidence="2" key="1">
    <citation type="submission" date="2018-05" db="EMBL/GenBank/DDBJ databases">
        <authorList>
            <person name="Lanie J.A."/>
            <person name="Ng W.-L."/>
            <person name="Kazmierczak K.M."/>
            <person name="Andrzejewski T.M."/>
            <person name="Davidsen T.M."/>
            <person name="Wayne K.J."/>
            <person name="Tettelin H."/>
            <person name="Glass J.I."/>
            <person name="Rusch D."/>
            <person name="Podicherti R."/>
            <person name="Tsui H.-C.T."/>
            <person name="Winkler M.E."/>
        </authorList>
    </citation>
    <scope>NUCLEOTIDE SEQUENCE</scope>
</reference>
<dbReference type="InterPro" id="IPR016039">
    <property type="entry name" value="Thiolase-like"/>
</dbReference>
<dbReference type="AlphaFoldDB" id="A0A382V3J2"/>
<dbReference type="Gene3D" id="3.40.47.10">
    <property type="match status" value="1"/>
</dbReference>
<feature type="compositionally biased region" description="Basic and acidic residues" evidence="1">
    <location>
        <begin position="1"/>
        <end position="10"/>
    </location>
</feature>
<name>A0A382V3J2_9ZZZZ</name>
<sequence>VTSNDREERQPVLVGVGQWTQRDADPGEALDPLATLEHVSKQAAESAGLPARALADLDTLSIVSILGWRVGNAPDLLAERLGAGPKRKMQTTLGGEMGCRLINELASEIAAGRSQMALAAGCNNVRTLRKARETKTPLDWPSGGEGEPETFGAESAGTSEIENSYGLRLPPQIYPI</sequence>
<dbReference type="EMBL" id="UINC01148951">
    <property type="protein sequence ID" value="SVD41126.1"/>
    <property type="molecule type" value="Genomic_DNA"/>
</dbReference>
<evidence type="ECO:0008006" key="3">
    <source>
        <dbReference type="Google" id="ProtNLM"/>
    </source>
</evidence>
<feature type="non-terminal residue" evidence="2">
    <location>
        <position position="1"/>
    </location>
</feature>
<accession>A0A382V3J2</accession>
<proteinExistence type="predicted"/>
<organism evidence="2">
    <name type="scientific">marine metagenome</name>
    <dbReference type="NCBI Taxonomy" id="408172"/>
    <lineage>
        <taxon>unclassified sequences</taxon>
        <taxon>metagenomes</taxon>
        <taxon>ecological metagenomes</taxon>
    </lineage>
</organism>
<feature type="non-terminal residue" evidence="2">
    <location>
        <position position="176"/>
    </location>
</feature>
<feature type="region of interest" description="Disordered" evidence="1">
    <location>
        <begin position="1"/>
        <end position="26"/>
    </location>
</feature>
<gene>
    <name evidence="2" type="ORF">METZ01_LOCUS393980</name>
</gene>
<feature type="region of interest" description="Disordered" evidence="1">
    <location>
        <begin position="135"/>
        <end position="164"/>
    </location>
</feature>
<protein>
    <recommendedName>
        <fullName evidence="3">Thiolase N-terminal domain-containing protein</fullName>
    </recommendedName>
</protein>
<dbReference type="GO" id="GO:0016746">
    <property type="term" value="F:acyltransferase activity"/>
    <property type="evidence" value="ECO:0007669"/>
    <property type="project" value="InterPro"/>
</dbReference>
<evidence type="ECO:0000256" key="1">
    <source>
        <dbReference type="SAM" id="MobiDB-lite"/>
    </source>
</evidence>